<keyword evidence="3" id="KW-0813">Transport</keyword>
<evidence type="ECO:0000256" key="6">
    <source>
        <dbReference type="ARBA" id="ARBA00022989"/>
    </source>
</evidence>
<keyword evidence="6 8" id="KW-1133">Transmembrane helix</keyword>
<feature type="transmembrane region" description="Helical" evidence="8">
    <location>
        <begin position="510"/>
        <end position="530"/>
    </location>
</feature>
<dbReference type="GO" id="GO:0015179">
    <property type="term" value="F:L-amino acid transmembrane transporter activity"/>
    <property type="evidence" value="ECO:0007669"/>
    <property type="project" value="TreeGrafter"/>
</dbReference>
<dbReference type="InterPro" id="IPR002293">
    <property type="entry name" value="AA/rel_permease1"/>
</dbReference>
<protein>
    <recommendedName>
        <fullName evidence="11">Amino acid permease</fullName>
    </recommendedName>
</protein>
<dbReference type="Gene3D" id="1.20.1740.10">
    <property type="entry name" value="Amino acid/polyamine transporter I"/>
    <property type="match status" value="1"/>
</dbReference>
<dbReference type="OrthoDB" id="10062876at2759"/>
<dbReference type="PANTHER" id="PTHR11785:SF531">
    <property type="entry name" value="LARGE NEUTRAL AMINO ACIDS TRANSPORTER SMALL SUBUNIT 1"/>
    <property type="match status" value="1"/>
</dbReference>
<feature type="transmembrane region" description="Helical" evidence="8">
    <location>
        <begin position="330"/>
        <end position="361"/>
    </location>
</feature>
<dbReference type="Pfam" id="PF13520">
    <property type="entry name" value="AA_permease_2"/>
    <property type="match status" value="1"/>
</dbReference>
<feature type="transmembrane region" description="Helical" evidence="8">
    <location>
        <begin position="182"/>
        <end position="202"/>
    </location>
</feature>
<dbReference type="Proteomes" id="UP000024635">
    <property type="component" value="Unassembled WGS sequence"/>
</dbReference>
<evidence type="ECO:0000313" key="10">
    <source>
        <dbReference type="Proteomes" id="UP000024635"/>
    </source>
</evidence>
<keyword evidence="5 8" id="KW-0812">Transmembrane</keyword>
<feature type="transmembrane region" description="Helical" evidence="8">
    <location>
        <begin position="442"/>
        <end position="464"/>
    </location>
</feature>
<gene>
    <name evidence="9" type="primary">Acey_s0626.g817</name>
    <name evidence="9" type="synonym">Acey-aat-1</name>
    <name evidence="9" type="ORF">Y032_0626g817</name>
</gene>
<feature type="transmembrane region" description="Helical" evidence="8">
    <location>
        <begin position="255"/>
        <end position="274"/>
    </location>
</feature>
<dbReference type="PANTHER" id="PTHR11785">
    <property type="entry name" value="AMINO ACID TRANSPORTER"/>
    <property type="match status" value="1"/>
</dbReference>
<reference evidence="10" key="1">
    <citation type="journal article" date="2015" name="Nat. Genet.">
        <title>The genome and transcriptome of the zoonotic hookworm Ancylostoma ceylanicum identify infection-specific gene families.</title>
        <authorList>
            <person name="Schwarz E.M."/>
            <person name="Hu Y."/>
            <person name="Antoshechkin I."/>
            <person name="Miller M.M."/>
            <person name="Sternberg P.W."/>
            <person name="Aroian R.V."/>
        </authorList>
    </citation>
    <scope>NUCLEOTIDE SEQUENCE</scope>
    <source>
        <strain evidence="10">HY135</strain>
    </source>
</reference>
<evidence type="ECO:0000256" key="3">
    <source>
        <dbReference type="ARBA" id="ARBA00022448"/>
    </source>
</evidence>
<evidence type="ECO:0000256" key="4">
    <source>
        <dbReference type="ARBA" id="ARBA00022475"/>
    </source>
</evidence>
<feature type="transmembrane region" description="Helical" evidence="8">
    <location>
        <begin position="286"/>
        <end position="310"/>
    </location>
</feature>
<feature type="transmembrane region" description="Helical" evidence="8">
    <location>
        <begin position="382"/>
        <end position="401"/>
    </location>
</feature>
<comment type="similarity">
    <text evidence="2">Belongs to the amino acid-polyamine-organocation (APC) superfamily. L-type amino acid transporter (LAT) (TC 2.A.3.8) family.</text>
</comment>
<evidence type="ECO:0000256" key="2">
    <source>
        <dbReference type="ARBA" id="ARBA00007040"/>
    </source>
</evidence>
<evidence type="ECO:0000256" key="7">
    <source>
        <dbReference type="ARBA" id="ARBA00023136"/>
    </source>
</evidence>
<evidence type="ECO:0000313" key="9">
    <source>
        <dbReference type="EMBL" id="EYC40151.1"/>
    </source>
</evidence>
<evidence type="ECO:0000256" key="5">
    <source>
        <dbReference type="ARBA" id="ARBA00022692"/>
    </source>
</evidence>
<dbReference type="STRING" id="53326.A0A016WKN5"/>
<comment type="caution">
    <text evidence="9">The sequence shown here is derived from an EMBL/GenBank/DDBJ whole genome shotgun (WGS) entry which is preliminary data.</text>
</comment>
<name>A0A016WKN5_9BILA</name>
<dbReference type="AlphaFoldDB" id="A0A016WKN5"/>
<keyword evidence="10" id="KW-1185">Reference proteome</keyword>
<keyword evidence="4" id="KW-1003">Cell membrane</keyword>
<accession>A0A016WKN5</accession>
<dbReference type="GO" id="GO:0005886">
    <property type="term" value="C:plasma membrane"/>
    <property type="evidence" value="ECO:0007669"/>
    <property type="project" value="UniProtKB-SubCell"/>
</dbReference>
<dbReference type="PIRSF" id="PIRSF006060">
    <property type="entry name" value="AA_transporter"/>
    <property type="match status" value="1"/>
</dbReference>
<feature type="transmembrane region" description="Helical" evidence="8">
    <location>
        <begin position="214"/>
        <end position="235"/>
    </location>
</feature>
<dbReference type="FunFam" id="1.20.1740.10:FF:000003">
    <property type="entry name" value="Y+L amino acid transporter 1 isoform X1"/>
    <property type="match status" value="1"/>
</dbReference>
<feature type="transmembrane region" description="Helical" evidence="8">
    <location>
        <begin position="470"/>
        <end position="489"/>
    </location>
</feature>
<feature type="transmembrane region" description="Helical" evidence="8">
    <location>
        <begin position="413"/>
        <end position="430"/>
    </location>
</feature>
<comment type="subcellular location">
    <subcellularLocation>
        <location evidence="1">Cell membrane</location>
        <topology evidence="1">Multi-pass membrane protein</topology>
    </subcellularLocation>
</comment>
<feature type="transmembrane region" description="Helical" evidence="8">
    <location>
        <begin position="61"/>
        <end position="79"/>
    </location>
</feature>
<keyword evidence="7 8" id="KW-0472">Membrane</keyword>
<dbReference type="InterPro" id="IPR050598">
    <property type="entry name" value="AminoAcid_Transporter"/>
</dbReference>
<dbReference type="EMBL" id="JARK01000226">
    <property type="protein sequence ID" value="EYC40151.1"/>
    <property type="molecule type" value="Genomic_DNA"/>
</dbReference>
<evidence type="ECO:0000256" key="1">
    <source>
        <dbReference type="ARBA" id="ARBA00004651"/>
    </source>
</evidence>
<feature type="transmembrane region" description="Helical" evidence="8">
    <location>
        <begin position="91"/>
        <end position="113"/>
    </location>
</feature>
<feature type="transmembrane region" description="Helical" evidence="8">
    <location>
        <begin position="151"/>
        <end position="170"/>
    </location>
</feature>
<proteinExistence type="inferred from homology"/>
<sequence>MHLCPRPDDKTMKSLLYSDRNWCEIRPELPPLPPPTFRSLPVEGDTEEGDTDKGLAKSLTLFNGVSIIVGCIIGSGIFVSPTGVQEQAGSVGMSLIVWTASGAFTAIGAYCYAELGTLIKKSGGDYAYIMEAFGPFLAFVRLWIEAIVVRPCTVTIVALTFAIYILRPFYPDCNPPDGIPELLAILLIVLMTAVNCISVRAATFVQDFFTIAKVLALVLIIGTGLVLLVTGKPQYRESFENIFENTSRDFSTISIAFYSGLFAYSGWNFLNFIVEELQNPKRNLPLAIAISISTCTIIYVLTNVALYTAISPDEMLESPAVAVLFANKLFGPFAFCMPLFVACSTIGSANGVIFTSSRLFYVGAREGQMPMVLTMINKNTRTPIPAVIVMGVLSLAYLILSKNVYSLINYIQITYWLAIGAAIAALFYLRKKMPDAPRPIKVPLVWPAIFMLGCAALVVIPIMAAPKDTAIGLMIMLSAVPVYLIFIAWKNKPKFVESLSGQFKRWVCCFIYAQCCSVSASFTVVVQKLFMVVDDSKEE</sequence>
<evidence type="ECO:0000256" key="8">
    <source>
        <dbReference type="SAM" id="Phobius"/>
    </source>
</evidence>
<organism evidence="9 10">
    <name type="scientific">Ancylostoma ceylanicum</name>
    <dbReference type="NCBI Taxonomy" id="53326"/>
    <lineage>
        <taxon>Eukaryota</taxon>
        <taxon>Metazoa</taxon>
        <taxon>Ecdysozoa</taxon>
        <taxon>Nematoda</taxon>
        <taxon>Chromadorea</taxon>
        <taxon>Rhabditida</taxon>
        <taxon>Rhabditina</taxon>
        <taxon>Rhabditomorpha</taxon>
        <taxon>Strongyloidea</taxon>
        <taxon>Ancylostomatidae</taxon>
        <taxon>Ancylostomatinae</taxon>
        <taxon>Ancylostoma</taxon>
    </lineage>
</organism>
<evidence type="ECO:0008006" key="11">
    <source>
        <dbReference type="Google" id="ProtNLM"/>
    </source>
</evidence>